<dbReference type="eggNOG" id="COG3836">
    <property type="taxonomic scope" value="Bacteria"/>
</dbReference>
<evidence type="ECO:0000256" key="5">
    <source>
        <dbReference type="ARBA" id="ARBA00023317"/>
    </source>
</evidence>
<dbReference type="PANTHER" id="PTHR30502:SF0">
    <property type="entry name" value="PHOSPHOENOLPYRUVATE CARBOXYLASE FAMILY PROTEIN"/>
    <property type="match status" value="1"/>
</dbReference>
<evidence type="ECO:0000313" key="9">
    <source>
        <dbReference type="EMBL" id="KAJ03643.1"/>
    </source>
</evidence>
<evidence type="ECO:0000256" key="3">
    <source>
        <dbReference type="ARBA" id="ARBA00022723"/>
    </source>
</evidence>
<keyword evidence="10" id="KW-1185">Reference proteome</keyword>
<keyword evidence="5" id="KW-0670">Pyruvate</keyword>
<comment type="catalytic activity">
    <reaction evidence="6">
        <text>D-glyceraldehyde + pyruvate = 2-dehydro-3-deoxy-L-galactonate</text>
        <dbReference type="Rhea" id="RHEA:80055"/>
        <dbReference type="ChEBI" id="CHEBI:15361"/>
        <dbReference type="ChEBI" id="CHEBI:17378"/>
        <dbReference type="ChEBI" id="CHEBI:75545"/>
    </reaction>
</comment>
<dbReference type="GO" id="GO:0046872">
    <property type="term" value="F:metal ion binding"/>
    <property type="evidence" value="ECO:0007669"/>
    <property type="project" value="UniProtKB-KW"/>
</dbReference>
<evidence type="ECO:0000313" key="10">
    <source>
        <dbReference type="Proteomes" id="UP000027337"/>
    </source>
</evidence>
<evidence type="ECO:0000256" key="7">
    <source>
        <dbReference type="ARBA" id="ARBA00068169"/>
    </source>
</evidence>
<dbReference type="InterPro" id="IPR015813">
    <property type="entry name" value="Pyrv/PenolPyrv_kinase-like_dom"/>
</dbReference>
<dbReference type="PANTHER" id="PTHR30502">
    <property type="entry name" value="2-KETO-3-DEOXY-L-RHAMNONATE ALDOLASE"/>
    <property type="match status" value="1"/>
</dbReference>
<dbReference type="AlphaFoldDB" id="A0A061SV68"/>
<organism evidence="9 10">
    <name type="scientific">Sulfitobacter mediterraneus</name>
    <dbReference type="NCBI Taxonomy" id="83219"/>
    <lineage>
        <taxon>Bacteria</taxon>
        <taxon>Pseudomonadati</taxon>
        <taxon>Pseudomonadota</taxon>
        <taxon>Alphaproteobacteria</taxon>
        <taxon>Rhodobacterales</taxon>
        <taxon>Roseobacteraceae</taxon>
        <taxon>Sulfitobacter</taxon>
    </lineage>
</organism>
<dbReference type="EMBL" id="JEMU01000005">
    <property type="protein sequence ID" value="KAJ03643.1"/>
    <property type="molecule type" value="Genomic_DNA"/>
</dbReference>
<dbReference type="FunFam" id="3.20.20.60:FF:000004">
    <property type="entry name" value="5-keto-4-deoxy-D-glucarate aldolase"/>
    <property type="match status" value="1"/>
</dbReference>
<dbReference type="InterPro" id="IPR050251">
    <property type="entry name" value="HpcH-HpaI_aldolase"/>
</dbReference>
<comment type="similarity">
    <text evidence="2">Belongs to the HpcH/HpaI aldolase family.</text>
</comment>
<comment type="cofactor">
    <cofactor evidence="1">
        <name>a divalent metal cation</name>
        <dbReference type="ChEBI" id="CHEBI:60240"/>
    </cofactor>
</comment>
<feature type="domain" description="HpcH/HpaI aldolase/citrate lyase" evidence="8">
    <location>
        <begin position="18"/>
        <end position="243"/>
    </location>
</feature>
<dbReference type="GO" id="GO:0016832">
    <property type="term" value="F:aldehyde-lyase activity"/>
    <property type="evidence" value="ECO:0007669"/>
    <property type="project" value="TreeGrafter"/>
</dbReference>
<evidence type="ECO:0000256" key="6">
    <source>
        <dbReference type="ARBA" id="ARBA00045074"/>
    </source>
</evidence>
<keyword evidence="4" id="KW-0456">Lyase</keyword>
<protein>
    <recommendedName>
        <fullName evidence="7">Hydroxypyruvate/pyruvate aldolase</fullName>
    </recommendedName>
</protein>
<evidence type="ECO:0000256" key="4">
    <source>
        <dbReference type="ARBA" id="ARBA00023239"/>
    </source>
</evidence>
<evidence type="ECO:0000256" key="2">
    <source>
        <dbReference type="ARBA" id="ARBA00005568"/>
    </source>
</evidence>
<name>A0A061SV68_9RHOB</name>
<dbReference type="Proteomes" id="UP000027337">
    <property type="component" value="Unassembled WGS sequence"/>
</dbReference>
<dbReference type="GeneID" id="72439690"/>
<dbReference type="GO" id="GO:0005737">
    <property type="term" value="C:cytoplasm"/>
    <property type="evidence" value="ECO:0007669"/>
    <property type="project" value="TreeGrafter"/>
</dbReference>
<accession>A0A061SV68</accession>
<dbReference type="Pfam" id="PF03328">
    <property type="entry name" value="HpcH_HpaI"/>
    <property type="match status" value="1"/>
</dbReference>
<comment type="caution">
    <text evidence="9">The sequence shown here is derived from an EMBL/GenBank/DDBJ whole genome shotgun (WGS) entry which is preliminary data.</text>
</comment>
<dbReference type="Gene3D" id="3.20.20.60">
    <property type="entry name" value="Phosphoenolpyruvate-binding domains"/>
    <property type="match status" value="1"/>
</dbReference>
<dbReference type="RefSeq" id="WP_037906832.1">
    <property type="nucleotide sequence ID" value="NZ_CP068998.1"/>
</dbReference>
<proteinExistence type="inferred from homology"/>
<evidence type="ECO:0000259" key="8">
    <source>
        <dbReference type="Pfam" id="PF03328"/>
    </source>
</evidence>
<sequence>MPVQPNPFKRALQNGQLQFGCWLGLGDTFSAELMGTAGFDWMVIDGEHGPNDLRSILAQLQVLEASDSHAVVRLPVGETYMLKQVLDAGAQTVLVPMVESAEQARQLVRDVTYPPHGDRGVGYALTRASRFSQIKDYGKTADEQICLLVQVENKKGIAALDEILAVDGVDGVFIGPADLAADMGHMGNSLHPDVQAVIMDALRRIRAAGKAPGILSTHDPMTNEAIEAGALFVAVGADVLILSHGAQALTAKWKAQKG</sequence>
<dbReference type="InterPro" id="IPR040442">
    <property type="entry name" value="Pyrv_kinase-like_dom_sf"/>
</dbReference>
<reference evidence="9 10" key="1">
    <citation type="journal article" date="2014" name="Genome Announc.">
        <title>Draft Genome Sequences of Two Isolates of the Roseobacter Group, Sulfitobacter sp. Strains 3SOLIMAR09 and 1FIGIMAR09, from Harbors of Mallorca Island (Mediterranean Sea).</title>
        <authorList>
            <person name="Mas-Llado M."/>
            <person name="Pina-Villalonga J.M."/>
            <person name="Brunet-Galmes I."/>
            <person name="Nogales B."/>
            <person name="Bosch R."/>
        </authorList>
    </citation>
    <scope>NUCLEOTIDE SEQUENCE [LARGE SCALE GENOMIC DNA]</scope>
    <source>
        <strain evidence="9 10">1FIGIMAR09</strain>
    </source>
</reference>
<evidence type="ECO:0000256" key="1">
    <source>
        <dbReference type="ARBA" id="ARBA00001968"/>
    </source>
</evidence>
<gene>
    <name evidence="9" type="ORF">PM02_07420</name>
</gene>
<dbReference type="SUPFAM" id="SSF51621">
    <property type="entry name" value="Phosphoenolpyruvate/pyruvate domain"/>
    <property type="match status" value="1"/>
</dbReference>
<keyword evidence="3" id="KW-0479">Metal-binding</keyword>
<dbReference type="STRING" id="83219.PM02_07420"/>
<dbReference type="InterPro" id="IPR005000">
    <property type="entry name" value="Aldolase/citrate-lyase_domain"/>
</dbReference>